<evidence type="ECO:0000256" key="1">
    <source>
        <dbReference type="SAM" id="SignalP"/>
    </source>
</evidence>
<keyword evidence="4" id="KW-1185">Reference proteome</keyword>
<evidence type="ECO:0000259" key="2">
    <source>
        <dbReference type="Pfam" id="PF09917"/>
    </source>
</evidence>
<feature type="chain" id="PRO_5020516656" evidence="1">
    <location>
        <begin position="23"/>
        <end position="127"/>
    </location>
</feature>
<name>A0A4V1RI12_9HYPH</name>
<reference evidence="3 4" key="1">
    <citation type="submission" date="2018-09" db="EMBL/GenBank/DDBJ databases">
        <authorList>
            <person name="Grouzdev D.S."/>
            <person name="Krutkina M.S."/>
        </authorList>
    </citation>
    <scope>NUCLEOTIDE SEQUENCE [LARGE SCALE GENOMIC DNA]</scope>
    <source>
        <strain evidence="3 4">RmlP001</strain>
    </source>
</reference>
<feature type="signal peptide" evidence="1">
    <location>
        <begin position="1"/>
        <end position="22"/>
    </location>
</feature>
<dbReference type="InterPro" id="IPR019223">
    <property type="entry name" value="DUF2147"/>
</dbReference>
<dbReference type="EMBL" id="QYBC01000025">
    <property type="protein sequence ID" value="RYB01937.1"/>
    <property type="molecule type" value="Genomic_DNA"/>
</dbReference>
<sequence>MPCPRSLISGLVLSTVWFGSCAAGTAGAEGVWTREDGAGSVRIARCGDALCGHIVWLRDAAGPGRMGDRVFYDMKASAADRWSGSAHNPEDGRDYAGTMVLAGDRLVTEGCALGGLVCKTVRFLRRP</sequence>
<dbReference type="PROSITE" id="PS51257">
    <property type="entry name" value="PROKAR_LIPOPROTEIN"/>
    <property type="match status" value="1"/>
</dbReference>
<gene>
    <name evidence="3" type="ORF">D3272_23200</name>
</gene>
<proteinExistence type="predicted"/>
<dbReference type="Pfam" id="PF09917">
    <property type="entry name" value="DUF2147"/>
    <property type="match status" value="1"/>
</dbReference>
<evidence type="ECO:0000313" key="4">
    <source>
        <dbReference type="Proteomes" id="UP000289411"/>
    </source>
</evidence>
<keyword evidence="1" id="KW-0732">Signal</keyword>
<evidence type="ECO:0000313" key="3">
    <source>
        <dbReference type="EMBL" id="RYB01937.1"/>
    </source>
</evidence>
<protein>
    <submittedName>
        <fullName evidence="3">DUF2147 domain-containing protein</fullName>
    </submittedName>
</protein>
<dbReference type="PANTHER" id="PTHR36919:SF2">
    <property type="entry name" value="BLL6627 PROTEIN"/>
    <property type="match status" value="1"/>
</dbReference>
<reference evidence="3 4" key="2">
    <citation type="submission" date="2019-02" db="EMBL/GenBank/DDBJ databases">
        <title>'Lichenibacterium ramalinii' gen. nov. sp. nov., 'Lichenibacterium minor' gen. nov. sp. nov.</title>
        <authorList>
            <person name="Pankratov T."/>
        </authorList>
    </citation>
    <scope>NUCLEOTIDE SEQUENCE [LARGE SCALE GENOMIC DNA]</scope>
    <source>
        <strain evidence="3 4">RmlP001</strain>
    </source>
</reference>
<feature type="domain" description="DUF2147" evidence="2">
    <location>
        <begin position="30"/>
        <end position="125"/>
    </location>
</feature>
<accession>A0A4V1RI12</accession>
<organism evidence="3 4">
    <name type="scientific">Lichenibacterium ramalinae</name>
    <dbReference type="NCBI Taxonomy" id="2316527"/>
    <lineage>
        <taxon>Bacteria</taxon>
        <taxon>Pseudomonadati</taxon>
        <taxon>Pseudomonadota</taxon>
        <taxon>Alphaproteobacteria</taxon>
        <taxon>Hyphomicrobiales</taxon>
        <taxon>Lichenihabitantaceae</taxon>
        <taxon>Lichenibacterium</taxon>
    </lineage>
</organism>
<dbReference type="Gene3D" id="2.40.128.520">
    <property type="match status" value="1"/>
</dbReference>
<dbReference type="OrthoDB" id="9811671at2"/>
<dbReference type="Proteomes" id="UP000289411">
    <property type="component" value="Unassembled WGS sequence"/>
</dbReference>
<dbReference type="PANTHER" id="PTHR36919">
    <property type="entry name" value="BLR1215 PROTEIN"/>
    <property type="match status" value="1"/>
</dbReference>
<comment type="caution">
    <text evidence="3">The sequence shown here is derived from an EMBL/GenBank/DDBJ whole genome shotgun (WGS) entry which is preliminary data.</text>
</comment>
<dbReference type="AlphaFoldDB" id="A0A4V1RI12"/>